<evidence type="ECO:0000313" key="2">
    <source>
        <dbReference type="Proteomes" id="UP000439903"/>
    </source>
</evidence>
<dbReference type="AlphaFoldDB" id="A0A8H4A7E4"/>
<sequence length="92" mass="11144">MIIIDYLVIPSLRFIKIDHEYLKLRELQRSLPIRFNSEYRRNPPSFNDFVKNELNISLLNNGLPSSFKRAKAKMLLYQKYRDEDELMIPRQK</sequence>
<name>A0A8H4A7E4_GIGMA</name>
<dbReference type="Proteomes" id="UP000439903">
    <property type="component" value="Unassembled WGS sequence"/>
</dbReference>
<reference evidence="1 2" key="1">
    <citation type="journal article" date="2019" name="Environ. Microbiol.">
        <title>At the nexus of three kingdoms: the genome of the mycorrhizal fungus Gigaspora margarita provides insights into plant, endobacterial and fungal interactions.</title>
        <authorList>
            <person name="Venice F."/>
            <person name="Ghignone S."/>
            <person name="Salvioli di Fossalunga A."/>
            <person name="Amselem J."/>
            <person name="Novero M."/>
            <person name="Xianan X."/>
            <person name="Sedzielewska Toro K."/>
            <person name="Morin E."/>
            <person name="Lipzen A."/>
            <person name="Grigoriev I.V."/>
            <person name="Henrissat B."/>
            <person name="Martin F.M."/>
            <person name="Bonfante P."/>
        </authorList>
    </citation>
    <scope>NUCLEOTIDE SEQUENCE [LARGE SCALE GENOMIC DNA]</scope>
    <source>
        <strain evidence="1 2">BEG34</strain>
    </source>
</reference>
<gene>
    <name evidence="1" type="ORF">F8M41_003532</name>
</gene>
<protein>
    <submittedName>
        <fullName evidence="1">Uncharacterized protein</fullName>
    </submittedName>
</protein>
<keyword evidence="2" id="KW-1185">Reference proteome</keyword>
<comment type="caution">
    <text evidence="1">The sequence shown here is derived from an EMBL/GenBank/DDBJ whole genome shotgun (WGS) entry which is preliminary data.</text>
</comment>
<accession>A0A8H4A7E4</accession>
<proteinExistence type="predicted"/>
<evidence type="ECO:0000313" key="1">
    <source>
        <dbReference type="EMBL" id="KAF0443713.1"/>
    </source>
</evidence>
<dbReference type="EMBL" id="WTPW01001309">
    <property type="protein sequence ID" value="KAF0443713.1"/>
    <property type="molecule type" value="Genomic_DNA"/>
</dbReference>
<organism evidence="1 2">
    <name type="scientific">Gigaspora margarita</name>
    <dbReference type="NCBI Taxonomy" id="4874"/>
    <lineage>
        <taxon>Eukaryota</taxon>
        <taxon>Fungi</taxon>
        <taxon>Fungi incertae sedis</taxon>
        <taxon>Mucoromycota</taxon>
        <taxon>Glomeromycotina</taxon>
        <taxon>Glomeromycetes</taxon>
        <taxon>Diversisporales</taxon>
        <taxon>Gigasporaceae</taxon>
        <taxon>Gigaspora</taxon>
    </lineage>
</organism>